<dbReference type="FunFam" id="3.30.70.870:FF:000003">
    <property type="entry name" value="GTP-binding protein TypA"/>
    <property type="match status" value="1"/>
</dbReference>
<dbReference type="EC" id="3.6.5.-" evidence="3"/>
<dbReference type="InterPro" id="IPR035647">
    <property type="entry name" value="EFG_III/V"/>
</dbReference>
<dbReference type="HAMAP" id="MF_00849">
    <property type="entry name" value="BipA"/>
    <property type="match status" value="1"/>
</dbReference>
<comment type="subcellular location">
    <subcellularLocation>
        <location evidence="3">Cytoplasm</location>
    </subcellularLocation>
    <text evidence="3">Binds to ribosomes.</text>
</comment>
<evidence type="ECO:0000256" key="1">
    <source>
        <dbReference type="ARBA" id="ARBA00022741"/>
    </source>
</evidence>
<keyword evidence="2 3" id="KW-0342">GTP-binding</keyword>
<dbReference type="AlphaFoldDB" id="A0A7X1I4H2"/>
<dbReference type="InterPro" id="IPR000640">
    <property type="entry name" value="EFG_V-like"/>
</dbReference>
<comment type="function">
    <text evidence="3">A 50S ribosomal subunit assembly protein with GTPase activity, required for 50S subunit assembly at low temperatures, may also play a role in translation. Binds GTP and analogs. Binds the 70S ribosome between the 30S and 50S subunits, in a similar position as ribosome-bound EF-G; it contacts a number of ribosomal proteins, both rRNAs and the A-site tRNA.</text>
</comment>
<dbReference type="PANTHER" id="PTHR42908">
    <property type="entry name" value="TRANSLATION ELONGATION FACTOR-RELATED"/>
    <property type="match status" value="1"/>
</dbReference>
<evidence type="ECO:0000256" key="2">
    <source>
        <dbReference type="ARBA" id="ARBA00023134"/>
    </source>
</evidence>
<dbReference type="InterPro" id="IPR042116">
    <property type="entry name" value="TypA/BipA_C"/>
</dbReference>
<proteinExistence type="inferred from homology"/>
<dbReference type="FunFam" id="2.40.50.250:FF:000001">
    <property type="entry name" value="GTP-binding protein TypA"/>
    <property type="match status" value="1"/>
</dbReference>
<dbReference type="GO" id="GO:0000027">
    <property type="term" value="P:ribosomal large subunit assembly"/>
    <property type="evidence" value="ECO:0007669"/>
    <property type="project" value="UniProtKB-UniRule"/>
</dbReference>
<evidence type="ECO:0000256" key="3">
    <source>
        <dbReference type="HAMAP-Rule" id="MF_00849"/>
    </source>
</evidence>
<dbReference type="GO" id="GO:1990904">
    <property type="term" value="C:ribonucleoprotein complex"/>
    <property type="evidence" value="ECO:0007669"/>
    <property type="project" value="TreeGrafter"/>
</dbReference>
<name>A0A7X1I4H2_9ACTN</name>
<evidence type="ECO:0000259" key="4">
    <source>
        <dbReference type="PROSITE" id="PS51722"/>
    </source>
</evidence>
<dbReference type="EMBL" id="JACMHY010000011">
    <property type="protein sequence ID" value="MBC2868221.1"/>
    <property type="molecule type" value="Genomic_DNA"/>
</dbReference>
<evidence type="ECO:0000313" key="5">
    <source>
        <dbReference type="EMBL" id="MBC2868221.1"/>
    </source>
</evidence>
<dbReference type="InterPro" id="IPR048876">
    <property type="entry name" value="BipA_C"/>
</dbReference>
<dbReference type="GO" id="GO:0019843">
    <property type="term" value="F:rRNA binding"/>
    <property type="evidence" value="ECO:0007669"/>
    <property type="project" value="UniProtKB-KW"/>
</dbReference>
<keyword evidence="3" id="KW-0699">rRNA-binding</keyword>
<dbReference type="FunFam" id="3.40.50.300:FF:000463">
    <property type="entry name" value="GTP-binding protein TypA"/>
    <property type="match status" value="1"/>
</dbReference>
<dbReference type="InterPro" id="IPR047041">
    <property type="entry name" value="BipA_GTP-bd_dom"/>
</dbReference>
<organism evidence="5 6">
    <name type="scientific">Streptomyces mexicanus</name>
    <dbReference type="NCBI Taxonomy" id="178566"/>
    <lineage>
        <taxon>Bacteria</taxon>
        <taxon>Bacillati</taxon>
        <taxon>Actinomycetota</taxon>
        <taxon>Actinomycetes</taxon>
        <taxon>Kitasatosporales</taxon>
        <taxon>Streptomycetaceae</taxon>
        <taxon>Streptomyces</taxon>
    </lineage>
</organism>
<keyword evidence="6" id="KW-1185">Reference proteome</keyword>
<dbReference type="NCBIfam" id="TIGR00231">
    <property type="entry name" value="small_GTP"/>
    <property type="match status" value="1"/>
</dbReference>
<dbReference type="GO" id="GO:0043022">
    <property type="term" value="F:ribosome binding"/>
    <property type="evidence" value="ECO:0007669"/>
    <property type="project" value="UniProtKB-UniRule"/>
</dbReference>
<dbReference type="FunFam" id="3.30.70.240:FF:000002">
    <property type="entry name" value="GTP-binding protein TypA"/>
    <property type="match status" value="1"/>
</dbReference>
<dbReference type="InterPro" id="IPR009000">
    <property type="entry name" value="Transl_B-barrel_sf"/>
</dbReference>
<feature type="binding site" evidence="3">
    <location>
        <begin position="138"/>
        <end position="141"/>
    </location>
    <ligand>
        <name>GTP</name>
        <dbReference type="ChEBI" id="CHEBI:37565"/>
    </ligand>
</feature>
<sequence length="636" mass="69815">MATRHDIRNVAIVAHVDHGKTTIVDGMLKQAGAFAAHQLDQVDDRVMDSNDLEREKGITILAKNTAVKYHPKDGGDPITINIIDTPGHADFGGEVERGLSMVDGVVLLVDASEGPLPQTRFVLRKALQARLPVILCINKTDRPDARIDEVVNETYDLFLDLDADEEQIEFPIVYACGRDGVASLTKPENGTVPADSDSLEPFFSTILEHIPAPTYDEDAPLQAHVTNLDADNFLGRIALLRVEQGELRKGQTVAWIKRDGTVQNVRISELMMTEALTRKPAEKAGPGDICAVAGIPDIMIGETLADPENPVALPLIKVDEPAISMVIGTNTSPLVGRGATGKGADKKAAVKDRKVTARQVKDRLDRELIGNVSLRVLDTERPDAWEVQGRGELALAILVETMRREGYELTVGKPQVVTKQIDGKTYEPMERMTIDVPEEHMGAVTQLMGVRKGRMDNMSNHGSGWVRMEWVVPSRGLIGFRTEFLTQTRGTGIAHSIHEGFEPWAGPLQTRNNGSLVADRAGAVTAFAMTNLQERGVLFVEPGTEVYEGMIVGENSRSDDMDVNITKEKKLTNMRSSTADVTESIVPPRKLSLEQSLEFCRDDECVEVTPEAVRIRKVVLDQRERARAASRAKHSN</sequence>
<dbReference type="Gene3D" id="2.40.50.250">
    <property type="entry name" value="bipa protein"/>
    <property type="match status" value="1"/>
</dbReference>
<dbReference type="Pfam" id="PF21018">
    <property type="entry name" value="BipA_C"/>
    <property type="match status" value="1"/>
</dbReference>
<dbReference type="SMART" id="SM00838">
    <property type="entry name" value="EFG_C"/>
    <property type="match status" value="1"/>
</dbReference>
<dbReference type="Gene3D" id="2.40.30.10">
    <property type="entry name" value="Translation factors"/>
    <property type="match status" value="1"/>
</dbReference>
<dbReference type="Gene3D" id="3.40.50.300">
    <property type="entry name" value="P-loop containing nucleotide triphosphate hydrolases"/>
    <property type="match status" value="1"/>
</dbReference>
<protein>
    <recommendedName>
        <fullName evidence="3">Large ribosomal subunit assembly factor BipA</fullName>
        <ecNumber evidence="3">3.6.5.-</ecNumber>
    </recommendedName>
    <alternativeName>
        <fullName evidence="3">GTP-binding protein BipA</fullName>
    </alternativeName>
</protein>
<feature type="binding site" evidence="3">
    <location>
        <begin position="17"/>
        <end position="22"/>
    </location>
    <ligand>
        <name>GTP</name>
        <dbReference type="ChEBI" id="CHEBI:37565"/>
    </ligand>
</feature>
<dbReference type="RefSeq" id="WP_185948015.1">
    <property type="nucleotide sequence ID" value="NZ_JACMHY010000011.1"/>
</dbReference>
<dbReference type="GO" id="GO:0003924">
    <property type="term" value="F:GTPase activity"/>
    <property type="evidence" value="ECO:0007669"/>
    <property type="project" value="UniProtKB-UniRule"/>
</dbReference>
<dbReference type="GO" id="GO:0005829">
    <property type="term" value="C:cytosol"/>
    <property type="evidence" value="ECO:0007669"/>
    <property type="project" value="TreeGrafter"/>
</dbReference>
<keyword evidence="3" id="KW-0378">Hydrolase</keyword>
<dbReference type="Gene3D" id="3.30.70.240">
    <property type="match status" value="1"/>
</dbReference>
<evidence type="ECO:0000313" key="6">
    <source>
        <dbReference type="Proteomes" id="UP000517694"/>
    </source>
</evidence>
<dbReference type="NCBIfam" id="TIGR01394">
    <property type="entry name" value="TypA_BipA"/>
    <property type="match status" value="1"/>
</dbReference>
<dbReference type="PROSITE" id="PS00301">
    <property type="entry name" value="G_TR_1"/>
    <property type="match status" value="1"/>
</dbReference>
<gene>
    <name evidence="5" type="primary">typA</name>
    <name evidence="3" type="synonym">bipA</name>
    <name evidence="5" type="ORF">H1R13_25645</name>
</gene>
<dbReference type="InterPro" id="IPR031157">
    <property type="entry name" value="G_TR_CS"/>
</dbReference>
<dbReference type="GO" id="GO:0000049">
    <property type="term" value="F:tRNA binding"/>
    <property type="evidence" value="ECO:0007669"/>
    <property type="project" value="UniProtKB-KW"/>
</dbReference>
<dbReference type="InterPro" id="IPR000795">
    <property type="entry name" value="T_Tr_GTP-bd_dom"/>
</dbReference>
<dbReference type="InterPro" id="IPR047042">
    <property type="entry name" value="BipA_II"/>
</dbReference>
<dbReference type="PANTHER" id="PTHR42908:SF8">
    <property type="entry name" value="TR-TYPE G DOMAIN-CONTAINING PROTEIN"/>
    <property type="match status" value="1"/>
</dbReference>
<dbReference type="CDD" id="cd03710">
    <property type="entry name" value="BipA_TypA_C"/>
    <property type="match status" value="1"/>
</dbReference>
<dbReference type="Pfam" id="PF03144">
    <property type="entry name" value="GTP_EFTU_D2"/>
    <property type="match status" value="1"/>
</dbReference>
<dbReference type="CDD" id="cd01891">
    <property type="entry name" value="TypA_BipA"/>
    <property type="match status" value="1"/>
</dbReference>
<feature type="domain" description="Tr-type G" evidence="4">
    <location>
        <begin position="5"/>
        <end position="214"/>
    </location>
</feature>
<keyword evidence="1 3" id="KW-0547">Nucleotide-binding</keyword>
<comment type="caution">
    <text evidence="5">The sequence shown here is derived from an EMBL/GenBank/DDBJ whole genome shotgun (WGS) entry which is preliminary data.</text>
</comment>
<dbReference type="InterPro" id="IPR005225">
    <property type="entry name" value="Small_GTP-bd"/>
</dbReference>
<reference evidence="5 6" key="1">
    <citation type="submission" date="2020-08" db="EMBL/GenBank/DDBJ databases">
        <title>Whole-Genome Sequence of French Clinical Streptomyces mexicanus Strain Q0842.</title>
        <authorList>
            <person name="Boxberger M."/>
            <person name="La Scola B."/>
        </authorList>
    </citation>
    <scope>NUCLEOTIDE SEQUENCE [LARGE SCALE GENOMIC DNA]</scope>
    <source>
        <strain evidence="5 6">Marseille-Q0842</strain>
    </source>
</reference>
<dbReference type="FunFam" id="2.40.30.10:FF:000033">
    <property type="entry name" value="GTP-binding protein TypA"/>
    <property type="match status" value="1"/>
</dbReference>
<keyword evidence="3" id="KW-0694">RNA-binding</keyword>
<dbReference type="InterPro" id="IPR004161">
    <property type="entry name" value="EFTu-like_2"/>
</dbReference>
<dbReference type="InterPro" id="IPR035651">
    <property type="entry name" value="BipA_V"/>
</dbReference>
<dbReference type="Proteomes" id="UP000517694">
    <property type="component" value="Unassembled WGS sequence"/>
</dbReference>
<keyword evidence="3" id="KW-0820">tRNA-binding</keyword>
<dbReference type="SUPFAM" id="SSF54980">
    <property type="entry name" value="EF-G C-terminal domain-like"/>
    <property type="match status" value="2"/>
</dbReference>
<dbReference type="InterPro" id="IPR006298">
    <property type="entry name" value="BipA"/>
</dbReference>
<comment type="similarity">
    <text evidence="3">Belongs to the TRAFAC class translation factor GTPase superfamily. Classic translation factor GTPase family. BipA subfamily.</text>
</comment>
<dbReference type="PRINTS" id="PR00315">
    <property type="entry name" value="ELONGATNFCT"/>
</dbReference>
<dbReference type="Pfam" id="PF00679">
    <property type="entry name" value="EFG_C"/>
    <property type="match status" value="1"/>
</dbReference>
<comment type="subunit">
    <text evidence="3">Monomer.</text>
</comment>
<dbReference type="Gene3D" id="3.30.70.870">
    <property type="entry name" value="Elongation Factor G (Translational Gtpase), domain 3"/>
    <property type="match status" value="1"/>
</dbReference>
<keyword evidence="3" id="KW-0963">Cytoplasm</keyword>
<comment type="catalytic activity">
    <reaction evidence="3">
        <text>GTP + H2O = GDP + phosphate + H(+)</text>
        <dbReference type="Rhea" id="RHEA:19669"/>
        <dbReference type="ChEBI" id="CHEBI:15377"/>
        <dbReference type="ChEBI" id="CHEBI:15378"/>
        <dbReference type="ChEBI" id="CHEBI:37565"/>
        <dbReference type="ChEBI" id="CHEBI:43474"/>
        <dbReference type="ChEBI" id="CHEBI:58189"/>
    </reaction>
</comment>
<dbReference type="CDD" id="cd03691">
    <property type="entry name" value="BipA_TypA_II"/>
    <property type="match status" value="1"/>
</dbReference>
<dbReference type="SUPFAM" id="SSF52540">
    <property type="entry name" value="P-loop containing nucleoside triphosphate hydrolases"/>
    <property type="match status" value="1"/>
</dbReference>
<dbReference type="GO" id="GO:0005525">
    <property type="term" value="F:GTP binding"/>
    <property type="evidence" value="ECO:0007669"/>
    <property type="project" value="UniProtKB-UniRule"/>
</dbReference>
<dbReference type="PROSITE" id="PS51722">
    <property type="entry name" value="G_TR_2"/>
    <property type="match status" value="1"/>
</dbReference>
<accession>A0A7X1I4H2</accession>
<dbReference type="InterPro" id="IPR027417">
    <property type="entry name" value="P-loop_NTPase"/>
</dbReference>
<dbReference type="Pfam" id="PF00009">
    <property type="entry name" value="GTP_EFTU"/>
    <property type="match status" value="1"/>
</dbReference>
<dbReference type="SUPFAM" id="SSF50447">
    <property type="entry name" value="Translation proteins"/>
    <property type="match status" value="1"/>
</dbReference>
<keyword evidence="3" id="KW-0690">Ribosome biogenesis</keyword>